<evidence type="ECO:0000313" key="2">
    <source>
        <dbReference type="EMBL" id="OXA49201.1"/>
    </source>
</evidence>
<evidence type="ECO:0000256" key="1">
    <source>
        <dbReference type="SAM" id="MobiDB-lite"/>
    </source>
</evidence>
<feature type="region of interest" description="Disordered" evidence="1">
    <location>
        <begin position="1"/>
        <end position="20"/>
    </location>
</feature>
<protein>
    <submittedName>
        <fullName evidence="2">Uncharacterized protein</fullName>
    </submittedName>
</protein>
<accession>A0A226DWX9</accession>
<reference evidence="2 3" key="1">
    <citation type="submission" date="2015-12" db="EMBL/GenBank/DDBJ databases">
        <title>The genome of Folsomia candida.</title>
        <authorList>
            <person name="Faddeeva A."/>
            <person name="Derks M.F."/>
            <person name="Anvar Y."/>
            <person name="Smit S."/>
            <person name="Van Straalen N."/>
            <person name="Roelofs D."/>
        </authorList>
    </citation>
    <scope>NUCLEOTIDE SEQUENCE [LARGE SCALE GENOMIC DNA]</scope>
    <source>
        <strain evidence="2 3">VU population</strain>
        <tissue evidence="2">Whole body</tissue>
    </source>
</reference>
<dbReference type="EMBL" id="LNIX01000010">
    <property type="protein sequence ID" value="OXA49201.1"/>
    <property type="molecule type" value="Genomic_DNA"/>
</dbReference>
<evidence type="ECO:0000313" key="3">
    <source>
        <dbReference type="Proteomes" id="UP000198287"/>
    </source>
</evidence>
<name>A0A226DWX9_FOLCA</name>
<organism evidence="2 3">
    <name type="scientific">Folsomia candida</name>
    <name type="common">Springtail</name>
    <dbReference type="NCBI Taxonomy" id="158441"/>
    <lineage>
        <taxon>Eukaryota</taxon>
        <taxon>Metazoa</taxon>
        <taxon>Ecdysozoa</taxon>
        <taxon>Arthropoda</taxon>
        <taxon>Hexapoda</taxon>
        <taxon>Collembola</taxon>
        <taxon>Entomobryomorpha</taxon>
        <taxon>Isotomoidea</taxon>
        <taxon>Isotomidae</taxon>
        <taxon>Proisotominae</taxon>
        <taxon>Folsomia</taxon>
    </lineage>
</organism>
<dbReference type="OrthoDB" id="6021021at2759"/>
<gene>
    <name evidence="2" type="ORF">Fcan01_15514</name>
</gene>
<keyword evidence="3" id="KW-1185">Reference proteome</keyword>
<sequence>MEMEMRPIPPHGPDQEIIRSPRPGFQRMLLYIANEQYENVRNKWIKWMSWQPSPDSGWVQVFEKLPGFKQAVKPGLHHLMRYLKRANLGSHASSDGSAWSRNDAGGLLQVIDQTCSAGTTYAGLNHVYDDYNYNFKQTLDIDGDDVFDDPTTKAMTWRIIPFLKKATYNCGDVIAGCFLNRKSIHCGSVFKKRFSEWGGTCMFNGIPGPVTRRIRTIQSVLSEGEYTTEEISLLGGTISMITGLTLLDIIEAIVVIATLIAAQHKIRIIVSSMRFNWARFIPRLTWFTPLPQQMIELPIIDVEQLGAQELDEQPINAVQPLEPQEAADNPIVISGQSGNPSPPLHPLENLPGFIV</sequence>
<dbReference type="Proteomes" id="UP000198287">
    <property type="component" value="Unassembled WGS sequence"/>
</dbReference>
<comment type="caution">
    <text evidence="2">The sequence shown here is derived from an EMBL/GenBank/DDBJ whole genome shotgun (WGS) entry which is preliminary data.</text>
</comment>
<proteinExistence type="predicted"/>
<dbReference type="AlphaFoldDB" id="A0A226DWX9"/>